<dbReference type="InterPro" id="IPR012389">
    <property type="entry name" value="Cyclin_P/U"/>
</dbReference>
<evidence type="ECO:0000256" key="1">
    <source>
        <dbReference type="ARBA" id="ARBA00007215"/>
    </source>
</evidence>
<dbReference type="PIRSF" id="PIRSF027110">
    <property type="entry name" value="PREG"/>
    <property type="match status" value="1"/>
</dbReference>
<dbReference type="GO" id="GO:0051301">
    <property type="term" value="P:cell division"/>
    <property type="evidence" value="ECO:0007669"/>
    <property type="project" value="UniProtKB-UniRule"/>
</dbReference>
<dbReference type="CDD" id="cd20604">
    <property type="entry name" value="CYCLIN_AtCycU-like"/>
    <property type="match status" value="1"/>
</dbReference>
<sequence length="234" mass="26059">MGLNSGLSEEVSPCCIRSDLYSSDAATDDVPRDLASSPVKRKCPTVIRVLSSLLERVVARNERLRAPSPPEGVEDKFSAFSGARIPAISIEQYLERIFRYANCSTSCFVVAYAYIDRLVQQQPNLRITSLNVHRILITSILVSVKFLDDSYYDNSYYAQIGGISTQEMNKLERAFLFLLGFRLQVTVSVFESYCSHLEREVSLGGGYQIEKALQAICSLDGEAKNSQECNTLVA</sequence>
<dbReference type="GO" id="GO:0019901">
    <property type="term" value="F:protein kinase binding"/>
    <property type="evidence" value="ECO:0007669"/>
    <property type="project" value="UniProtKB-UniRule"/>
</dbReference>
<keyword evidence="3 5" id="KW-0195">Cyclin</keyword>
<dbReference type="Gene3D" id="1.10.472.10">
    <property type="entry name" value="Cyclin-like"/>
    <property type="match status" value="1"/>
</dbReference>
<dbReference type="SUPFAM" id="SSF47954">
    <property type="entry name" value="Cyclin-like"/>
    <property type="match status" value="1"/>
</dbReference>
<comment type="caution">
    <text evidence="6">The sequence shown here is derived from an EMBL/GenBank/DDBJ whole genome shotgun (WGS) entry which is preliminary data.</text>
</comment>
<evidence type="ECO:0000256" key="3">
    <source>
        <dbReference type="ARBA" id="ARBA00023127"/>
    </source>
</evidence>
<evidence type="ECO:0000313" key="7">
    <source>
        <dbReference type="Proteomes" id="UP000825935"/>
    </source>
</evidence>
<gene>
    <name evidence="6" type="ORF">KP509_31G015200</name>
</gene>
<dbReference type="AlphaFoldDB" id="A0A8T2QVV2"/>
<accession>A0A8T2QVV2</accession>
<dbReference type="InterPro" id="IPR013922">
    <property type="entry name" value="Cyclin_PHO80-like"/>
</dbReference>
<dbReference type="PANTHER" id="PTHR15615:SF108">
    <property type="entry name" value="PROTEIN CNPPD1"/>
    <property type="match status" value="1"/>
</dbReference>
<dbReference type="PANTHER" id="PTHR15615">
    <property type="match status" value="1"/>
</dbReference>
<evidence type="ECO:0000256" key="5">
    <source>
        <dbReference type="PIRNR" id="PIRNR027110"/>
    </source>
</evidence>
<reference evidence="6" key="1">
    <citation type="submission" date="2021-08" db="EMBL/GenBank/DDBJ databases">
        <title>WGS assembly of Ceratopteris richardii.</title>
        <authorList>
            <person name="Marchant D.B."/>
            <person name="Chen G."/>
            <person name="Jenkins J."/>
            <person name="Shu S."/>
            <person name="Leebens-Mack J."/>
            <person name="Grimwood J."/>
            <person name="Schmutz J."/>
            <person name="Soltis P."/>
            <person name="Soltis D."/>
            <person name="Chen Z.-H."/>
        </authorList>
    </citation>
    <scope>NUCLEOTIDE SEQUENCE</scope>
    <source>
        <strain evidence="6">Whitten #5841</strain>
        <tissue evidence="6">Leaf</tissue>
    </source>
</reference>
<dbReference type="Pfam" id="PF08613">
    <property type="entry name" value="Cyclin"/>
    <property type="match status" value="1"/>
</dbReference>
<evidence type="ECO:0000256" key="2">
    <source>
        <dbReference type="ARBA" id="ARBA00022618"/>
    </source>
</evidence>
<protein>
    <recommendedName>
        <fullName evidence="5">Cyclin</fullName>
    </recommendedName>
</protein>
<dbReference type="OrthoDB" id="337735at2759"/>
<proteinExistence type="inferred from homology"/>
<dbReference type="EMBL" id="CM035436">
    <property type="protein sequence ID" value="KAH7288169.1"/>
    <property type="molecule type" value="Genomic_DNA"/>
</dbReference>
<dbReference type="OMA" id="RIPEMSI"/>
<name>A0A8T2QVV2_CERRI</name>
<dbReference type="InterPro" id="IPR036915">
    <property type="entry name" value="Cyclin-like_sf"/>
</dbReference>
<comment type="similarity">
    <text evidence="1">Belongs to the cyclin family. Cyclin U/P subfamily.</text>
</comment>
<evidence type="ECO:0000256" key="4">
    <source>
        <dbReference type="ARBA" id="ARBA00023306"/>
    </source>
</evidence>
<dbReference type="Proteomes" id="UP000825935">
    <property type="component" value="Chromosome 31"/>
</dbReference>
<evidence type="ECO:0000313" key="6">
    <source>
        <dbReference type="EMBL" id="KAH7288169.1"/>
    </source>
</evidence>
<keyword evidence="7" id="KW-1185">Reference proteome</keyword>
<keyword evidence="2" id="KW-0132">Cell division</keyword>
<keyword evidence="4" id="KW-0131">Cell cycle</keyword>
<organism evidence="6 7">
    <name type="scientific">Ceratopteris richardii</name>
    <name type="common">Triangle waterfern</name>
    <dbReference type="NCBI Taxonomy" id="49495"/>
    <lineage>
        <taxon>Eukaryota</taxon>
        <taxon>Viridiplantae</taxon>
        <taxon>Streptophyta</taxon>
        <taxon>Embryophyta</taxon>
        <taxon>Tracheophyta</taxon>
        <taxon>Polypodiopsida</taxon>
        <taxon>Polypodiidae</taxon>
        <taxon>Polypodiales</taxon>
        <taxon>Pteridineae</taxon>
        <taxon>Pteridaceae</taxon>
        <taxon>Parkerioideae</taxon>
        <taxon>Ceratopteris</taxon>
    </lineage>
</organism>